<evidence type="ECO:0000313" key="3">
    <source>
        <dbReference type="Proteomes" id="UP001431656"/>
    </source>
</evidence>
<gene>
    <name evidence="2" type="ORF">brsh051_10680</name>
</gene>
<organism evidence="2 3">
    <name type="scientific">Brooklawnia propionicigenes</name>
    <dbReference type="NCBI Taxonomy" id="3041175"/>
    <lineage>
        <taxon>Bacteria</taxon>
        <taxon>Bacillati</taxon>
        <taxon>Actinomycetota</taxon>
        <taxon>Actinomycetes</taxon>
        <taxon>Propionibacteriales</taxon>
        <taxon>Propionibacteriaceae</taxon>
        <taxon>Brooklawnia</taxon>
    </lineage>
</organism>
<dbReference type="GO" id="GO:0046872">
    <property type="term" value="F:metal ion binding"/>
    <property type="evidence" value="ECO:0007669"/>
    <property type="project" value="InterPro"/>
</dbReference>
<dbReference type="InterPro" id="IPR017517">
    <property type="entry name" value="Maleyloyr_isom"/>
</dbReference>
<reference evidence="2" key="1">
    <citation type="journal article" date="2024" name="Int. J. Syst. Evol. Microbiol.">
        <title>Brooklawnia propionicigenes sp. nov., a facultatively anaerobic, propionate-producing bacterium isolated from a methanogenic reactor treating waste from cattle farms.</title>
        <authorList>
            <person name="Akita Y."/>
            <person name="Ueki A."/>
            <person name="Tonouchi A."/>
            <person name="Sugawara Y."/>
            <person name="Honma S."/>
            <person name="Kaku N."/>
            <person name="Ueki K."/>
        </authorList>
    </citation>
    <scope>NUCLEOTIDE SEQUENCE</scope>
    <source>
        <strain evidence="2">SH051</strain>
    </source>
</reference>
<feature type="domain" description="Mycothiol-dependent maleylpyruvate isomerase metal-binding" evidence="1">
    <location>
        <begin position="6"/>
        <end position="47"/>
    </location>
</feature>
<dbReference type="SUPFAM" id="SSF109854">
    <property type="entry name" value="DinB/YfiT-like putative metalloenzymes"/>
    <property type="match status" value="1"/>
</dbReference>
<name>A0AAN0K6G7_9ACTN</name>
<dbReference type="InterPro" id="IPR024344">
    <property type="entry name" value="MDMPI_metal-binding"/>
</dbReference>
<protein>
    <submittedName>
        <fullName evidence="2">TIGR03085 family metal-binding protein</fullName>
    </submittedName>
</protein>
<dbReference type="Proteomes" id="UP001431656">
    <property type="component" value="Chromosome"/>
</dbReference>
<dbReference type="Pfam" id="PF11716">
    <property type="entry name" value="MDMPI_N"/>
    <property type="match status" value="1"/>
</dbReference>
<dbReference type="InterPro" id="IPR017519">
    <property type="entry name" value="CHP03085"/>
</dbReference>
<sequence>MARSERRELCELMTTLGPDAPTLCEGWTAHHLAAHLHIRESDPLATVGVVMPFLKITDKRMHKLMTEMSFDDLVELVAKGPTGLSPFRIPVVDAKANSAEFFVHHEDLRRGGPYPVGPRVLPPQTDEILWNTAVGMAGFRLRKAKVGIILQRVRDGRVSDEQALVATGRTPVTVTGEPGELLLWLFGRESAAQVQLTGPANGLARVRSISLAI</sequence>
<dbReference type="KEGG" id="broo:brsh051_10680"/>
<dbReference type="NCBIfam" id="TIGR03083">
    <property type="entry name" value="maleylpyruvate isomerase family mycothiol-dependent enzyme"/>
    <property type="match status" value="1"/>
</dbReference>
<keyword evidence="3" id="KW-1185">Reference proteome</keyword>
<proteinExistence type="predicted"/>
<evidence type="ECO:0000313" key="2">
    <source>
        <dbReference type="EMBL" id="BEH01787.1"/>
    </source>
</evidence>
<evidence type="ECO:0000259" key="1">
    <source>
        <dbReference type="Pfam" id="PF11716"/>
    </source>
</evidence>
<dbReference type="InterPro" id="IPR034660">
    <property type="entry name" value="DinB/YfiT-like"/>
</dbReference>
<accession>A0AAN0K6G7</accession>
<dbReference type="NCBIfam" id="TIGR03085">
    <property type="entry name" value="TIGR03085 family metal-binding protein"/>
    <property type="match status" value="1"/>
</dbReference>
<dbReference type="AlphaFoldDB" id="A0AAN0K6G7"/>
<dbReference type="EMBL" id="AP028056">
    <property type="protein sequence ID" value="BEH01787.1"/>
    <property type="molecule type" value="Genomic_DNA"/>
</dbReference>